<dbReference type="Proteomes" id="UP000216188">
    <property type="component" value="Unassembled WGS sequence"/>
</dbReference>
<name>A0A256G462_9HYPH</name>
<dbReference type="AlphaFoldDB" id="A0A256G462"/>
<evidence type="ECO:0000313" key="1">
    <source>
        <dbReference type="EMBL" id="OYR21887.1"/>
    </source>
</evidence>
<protein>
    <submittedName>
        <fullName evidence="1">Uncharacterized protein</fullName>
    </submittedName>
</protein>
<proteinExistence type="predicted"/>
<keyword evidence="2" id="KW-1185">Reference proteome</keyword>
<sequence>MFISIDLETICEYAVNVPTVAPSVGTTRSDLTTTRLMGAQVMADSDNSTTLPFVTRRKLISRGAFPSEASAKHTIEKEIFPDPVLALWHQWQEAHLSMKGHADTAHSLEQQLAETVDYPSAIIALANGETVTAYSIAAIRDILKDAPDENTACAKAEAEFTAHKLRWEQAEREIGYSAAVRAEHEAADEATRILNVMAITYSKSLAGVEAKLDAIVREGSLWHDSSEFPWLQMRSLLSDVMHLRAYYYGGSES</sequence>
<dbReference type="EMBL" id="NNRM01000046">
    <property type="protein sequence ID" value="OYR21887.1"/>
    <property type="molecule type" value="Genomic_DNA"/>
</dbReference>
<gene>
    <name evidence="1" type="ORF">CEV34_4688</name>
</gene>
<reference evidence="1 2" key="1">
    <citation type="submission" date="2017-07" db="EMBL/GenBank/DDBJ databases">
        <title>Phylogenetic study on the rhizospheric bacterium Ochrobactrum sp. A44.</title>
        <authorList>
            <person name="Krzyzanowska D.M."/>
            <person name="Ossowicki A."/>
            <person name="Rajewska M."/>
            <person name="Maciag T."/>
            <person name="Kaczynski Z."/>
            <person name="Czerwicka M."/>
            <person name="Jafra S."/>
        </authorList>
    </citation>
    <scope>NUCLEOTIDE SEQUENCE [LARGE SCALE GENOMIC DNA]</scope>
    <source>
        <strain evidence="1 2">CCUG 30717</strain>
    </source>
</reference>
<organism evidence="1 2">
    <name type="scientific">Brucella pseudogrignonensis</name>
    <dbReference type="NCBI Taxonomy" id="419475"/>
    <lineage>
        <taxon>Bacteria</taxon>
        <taxon>Pseudomonadati</taxon>
        <taxon>Pseudomonadota</taxon>
        <taxon>Alphaproteobacteria</taxon>
        <taxon>Hyphomicrobiales</taxon>
        <taxon>Brucellaceae</taxon>
        <taxon>Brucella/Ochrobactrum group</taxon>
        <taxon>Brucella</taxon>
    </lineage>
</organism>
<accession>A0A256G462</accession>
<comment type="caution">
    <text evidence="1">The sequence shown here is derived from an EMBL/GenBank/DDBJ whole genome shotgun (WGS) entry which is preliminary data.</text>
</comment>
<evidence type="ECO:0000313" key="2">
    <source>
        <dbReference type="Proteomes" id="UP000216188"/>
    </source>
</evidence>